<gene>
    <name evidence="1" type="ORF">COY32_01680</name>
</gene>
<dbReference type="Proteomes" id="UP000228920">
    <property type="component" value="Unassembled WGS sequence"/>
</dbReference>
<accession>A0A2M7TKN0</accession>
<sequence length="138" mass="15574">MTKDTLVINGIEYGPDKPDHGPGTIRKRQELAQFEIVGICGVNAPDDHLFVVAVNCSPDPRSYIYYPHFEVMNADFRASHLWGYFMGRFAMPYQDFGIDPVVSDDKRNGLYVQNRWLNKIGRIKVIPIVLNISEGGSA</sequence>
<protein>
    <submittedName>
        <fullName evidence="1">Uncharacterized protein</fullName>
    </submittedName>
</protein>
<name>A0A2M7TKN0_UNCKA</name>
<reference evidence="2" key="1">
    <citation type="submission" date="2017-09" db="EMBL/GenBank/DDBJ databases">
        <title>Depth-based differentiation of microbial function through sediment-hosted aquifers and enrichment of novel symbionts in the deep terrestrial subsurface.</title>
        <authorList>
            <person name="Probst A.J."/>
            <person name="Ladd B."/>
            <person name="Jarett J.K."/>
            <person name="Geller-Mcgrath D.E."/>
            <person name="Sieber C.M.K."/>
            <person name="Emerson J.B."/>
            <person name="Anantharaman K."/>
            <person name="Thomas B.C."/>
            <person name="Malmstrom R."/>
            <person name="Stieglmeier M."/>
            <person name="Klingl A."/>
            <person name="Woyke T."/>
            <person name="Ryan C.M."/>
            <person name="Banfield J.F."/>
        </authorList>
    </citation>
    <scope>NUCLEOTIDE SEQUENCE [LARGE SCALE GENOMIC DNA]</scope>
</reference>
<organism evidence="1 2">
    <name type="scientific">candidate division WWE3 bacterium CG_4_10_14_0_2_um_filter_41_14</name>
    <dbReference type="NCBI Taxonomy" id="1975072"/>
    <lineage>
        <taxon>Bacteria</taxon>
        <taxon>Katanobacteria</taxon>
    </lineage>
</organism>
<comment type="caution">
    <text evidence="1">The sequence shown here is derived from an EMBL/GenBank/DDBJ whole genome shotgun (WGS) entry which is preliminary data.</text>
</comment>
<dbReference type="EMBL" id="PFNL01000047">
    <property type="protein sequence ID" value="PIZ47456.1"/>
    <property type="molecule type" value="Genomic_DNA"/>
</dbReference>
<evidence type="ECO:0000313" key="2">
    <source>
        <dbReference type="Proteomes" id="UP000228920"/>
    </source>
</evidence>
<dbReference type="AlphaFoldDB" id="A0A2M7TKN0"/>
<proteinExistence type="predicted"/>
<evidence type="ECO:0000313" key="1">
    <source>
        <dbReference type="EMBL" id="PIZ47456.1"/>
    </source>
</evidence>